<protein>
    <recommendedName>
        <fullName evidence="3">Glycosyltransferase subfamily 4-like N-terminal domain-containing protein</fullName>
    </recommendedName>
</protein>
<dbReference type="SUPFAM" id="SSF53756">
    <property type="entry name" value="UDP-Glycosyltransferase/glycogen phosphorylase"/>
    <property type="match status" value="1"/>
</dbReference>
<dbReference type="CDD" id="cd03801">
    <property type="entry name" value="GT4_PimA-like"/>
    <property type="match status" value="1"/>
</dbReference>
<reference evidence="1 2" key="1">
    <citation type="journal article" date="2016" name="Nat. Commun.">
        <title>Thousands of microbial genomes shed light on interconnected biogeochemical processes in an aquifer system.</title>
        <authorList>
            <person name="Anantharaman K."/>
            <person name="Brown C.T."/>
            <person name="Hug L.A."/>
            <person name="Sharon I."/>
            <person name="Castelle C.J."/>
            <person name="Probst A.J."/>
            <person name="Thomas B.C."/>
            <person name="Singh A."/>
            <person name="Wilkins M.J."/>
            <person name="Karaoz U."/>
            <person name="Brodie E.L."/>
            <person name="Williams K.H."/>
            <person name="Hubbard S.S."/>
            <person name="Banfield J.F."/>
        </authorList>
    </citation>
    <scope>NUCLEOTIDE SEQUENCE [LARGE SCALE GENOMIC DNA]</scope>
</reference>
<name>A0A1G2Q9N7_9BACT</name>
<dbReference type="Gene3D" id="3.40.50.2000">
    <property type="entry name" value="Glycogen Phosphorylase B"/>
    <property type="match status" value="2"/>
</dbReference>
<evidence type="ECO:0008006" key="3">
    <source>
        <dbReference type="Google" id="ProtNLM"/>
    </source>
</evidence>
<accession>A0A1G2Q9N7</accession>
<sequence>MKARKILIVTGIYPPAIGGPAQYAKHLAEALTEGGDEVKVKTYGWEKRLPATWRHLFFFFKILPAVAQVEAVIALDTFSVAVPAYYATRLFRRQLIIRVGGDFLWEGYVERTEERVLLKNFYLDTPNNWTAKEKQIFKLTKQALHAASTVVFTTNWQRQIWAEPYKLNLDKIVIIENYYGPKESSLEPGAKVFVGGTRQLVWKNLDNLARNFFTTKLRDGSLQLDLENAPYEEFIEKIRRAYAVILVSLGDVSPNMILDAIRLGKPFILTRETGLYDRLRGVGIFVDPESDKEIIEAIMTLADPNEYDRWRAKVNQFTFTHTWQQIAEEFRKLL</sequence>
<dbReference type="STRING" id="1802435.A2114_02670"/>
<dbReference type="EMBL" id="MHTG01000018">
    <property type="protein sequence ID" value="OHA57244.1"/>
    <property type="molecule type" value="Genomic_DNA"/>
</dbReference>
<organism evidence="1 2">
    <name type="scientific">Candidatus Vogelbacteria bacterium GWA1_51_14</name>
    <dbReference type="NCBI Taxonomy" id="1802435"/>
    <lineage>
        <taxon>Bacteria</taxon>
        <taxon>Candidatus Vogeliibacteriota</taxon>
    </lineage>
</organism>
<gene>
    <name evidence="1" type="ORF">A2114_02670</name>
</gene>
<dbReference type="Proteomes" id="UP000176494">
    <property type="component" value="Unassembled WGS sequence"/>
</dbReference>
<proteinExistence type="predicted"/>
<evidence type="ECO:0000313" key="2">
    <source>
        <dbReference type="Proteomes" id="UP000176494"/>
    </source>
</evidence>
<evidence type="ECO:0000313" key="1">
    <source>
        <dbReference type="EMBL" id="OHA57244.1"/>
    </source>
</evidence>
<comment type="caution">
    <text evidence="1">The sequence shown here is derived from an EMBL/GenBank/DDBJ whole genome shotgun (WGS) entry which is preliminary data.</text>
</comment>
<dbReference type="AlphaFoldDB" id="A0A1G2Q9N7"/>